<feature type="compositionally biased region" description="Low complexity" evidence="1">
    <location>
        <begin position="48"/>
        <end position="65"/>
    </location>
</feature>
<reference evidence="3" key="1">
    <citation type="submission" date="2021-01" db="EMBL/GenBank/DDBJ databases">
        <authorList>
            <person name="Corre E."/>
            <person name="Pelletier E."/>
            <person name="Niang G."/>
            <person name="Scheremetjew M."/>
            <person name="Finn R."/>
            <person name="Kale V."/>
            <person name="Holt S."/>
            <person name="Cochrane G."/>
            <person name="Meng A."/>
            <person name="Brown T."/>
            <person name="Cohen L."/>
        </authorList>
    </citation>
    <scope>NUCLEOTIDE SEQUENCE</scope>
    <source>
        <strain evidence="3">Grunow 1884</strain>
    </source>
</reference>
<organism evidence="3">
    <name type="scientific">Trieres chinensis</name>
    <name type="common">Marine centric diatom</name>
    <name type="synonym">Odontella sinensis</name>
    <dbReference type="NCBI Taxonomy" id="1514140"/>
    <lineage>
        <taxon>Eukaryota</taxon>
        <taxon>Sar</taxon>
        <taxon>Stramenopiles</taxon>
        <taxon>Ochrophyta</taxon>
        <taxon>Bacillariophyta</taxon>
        <taxon>Mediophyceae</taxon>
        <taxon>Biddulphiophycidae</taxon>
        <taxon>Eupodiscales</taxon>
        <taxon>Parodontellaceae</taxon>
        <taxon>Trieres</taxon>
    </lineage>
</organism>
<feature type="transmembrane region" description="Helical" evidence="2">
    <location>
        <begin position="313"/>
        <end position="335"/>
    </location>
</feature>
<evidence type="ECO:0000256" key="2">
    <source>
        <dbReference type="SAM" id="Phobius"/>
    </source>
</evidence>
<keyword evidence="2" id="KW-1133">Transmembrane helix</keyword>
<feature type="region of interest" description="Disordered" evidence="1">
    <location>
        <begin position="160"/>
        <end position="236"/>
    </location>
</feature>
<feature type="compositionally biased region" description="Acidic residues" evidence="1">
    <location>
        <begin position="91"/>
        <end position="114"/>
    </location>
</feature>
<dbReference type="EMBL" id="HBGO01030372">
    <property type="protein sequence ID" value="CAD9354386.1"/>
    <property type="molecule type" value="Transcribed_RNA"/>
</dbReference>
<evidence type="ECO:0000313" key="3">
    <source>
        <dbReference type="EMBL" id="CAD9354386.1"/>
    </source>
</evidence>
<accession>A0A7S2A194</accession>
<protein>
    <submittedName>
        <fullName evidence="3">Uncharacterized protein</fullName>
    </submittedName>
</protein>
<name>A0A7S2A194_TRICV</name>
<feature type="region of interest" description="Disordered" evidence="1">
    <location>
        <begin position="359"/>
        <end position="404"/>
    </location>
</feature>
<feature type="compositionally biased region" description="Gly residues" evidence="1">
    <location>
        <begin position="180"/>
        <end position="202"/>
    </location>
</feature>
<feature type="compositionally biased region" description="Gly residues" evidence="1">
    <location>
        <begin position="395"/>
        <end position="404"/>
    </location>
</feature>
<sequence length="404" mass="43244">MPPKKRILYRKGLRAPDGGSVASATSSASPPLRRRRQDDDDDGGGKDGTASRASTPTTADASSSAVQIQKGSVVPNGDSEGEGDASGSAGGDDDIDDEEEAFENEERDEDDDDDGAPRNPFRIASVLSAGGSSFDELNLEDDLMDNDEDSLGRYAFDFSHGPGHFDPPEYVDGEETVDGAGAGAGGASGHRGSNGAGRGGGPPRATLGEKRRSSTSSTASLGRKLKGAARRMREARMDRRRRRAQRMLALQDDVGQRRGLLPELCRRLEMAFASPWCDLTERGAVVVIAAAAGLGLAYRLMGDAEERARAKRVLLAVGVPLIVFRLCWRLIYWAAWGRHVERRRRARMDIYDGLNGEHGTQGLEIPTGETGFDSGQREEGEHGRLTKDAVRHDGGGGMGLPEVL</sequence>
<evidence type="ECO:0000256" key="1">
    <source>
        <dbReference type="SAM" id="MobiDB-lite"/>
    </source>
</evidence>
<keyword evidence="2" id="KW-0812">Transmembrane</keyword>
<proteinExistence type="predicted"/>
<feature type="compositionally biased region" description="Basic residues" evidence="1">
    <location>
        <begin position="1"/>
        <end position="13"/>
    </location>
</feature>
<feature type="compositionally biased region" description="Low complexity" evidence="1">
    <location>
        <begin position="20"/>
        <end position="29"/>
    </location>
</feature>
<gene>
    <name evidence="3" type="ORF">OSIN01602_LOCUS17435</name>
</gene>
<feature type="region of interest" description="Disordered" evidence="1">
    <location>
        <begin position="1"/>
        <end position="148"/>
    </location>
</feature>
<feature type="compositionally biased region" description="Basic and acidic residues" evidence="1">
    <location>
        <begin position="375"/>
        <end position="394"/>
    </location>
</feature>
<feature type="compositionally biased region" description="Acidic residues" evidence="1">
    <location>
        <begin position="137"/>
        <end position="148"/>
    </location>
</feature>
<feature type="transmembrane region" description="Helical" evidence="2">
    <location>
        <begin position="283"/>
        <end position="301"/>
    </location>
</feature>
<keyword evidence="2" id="KW-0472">Membrane</keyword>
<dbReference type="AlphaFoldDB" id="A0A7S2A194"/>